<evidence type="ECO:0000256" key="2">
    <source>
        <dbReference type="ARBA" id="ARBA00023015"/>
    </source>
</evidence>
<dbReference type="Pfam" id="PF00172">
    <property type="entry name" value="Zn_clus"/>
    <property type="match status" value="1"/>
</dbReference>
<reference evidence="7" key="1">
    <citation type="submission" date="2022-07" db="EMBL/GenBank/DDBJ databases">
        <title>Fungi with potential for degradation of polypropylene.</title>
        <authorList>
            <person name="Gostincar C."/>
        </authorList>
    </citation>
    <scope>NUCLEOTIDE SEQUENCE</scope>
    <source>
        <strain evidence="7">EXF-13287</strain>
    </source>
</reference>
<keyword evidence="1" id="KW-0479">Metal-binding</keyword>
<dbReference type="PANTHER" id="PTHR47424">
    <property type="entry name" value="REGULATORY PROTEIN GAL4"/>
    <property type="match status" value="1"/>
</dbReference>
<dbReference type="SUPFAM" id="SSF57701">
    <property type="entry name" value="Zn2/Cys6 DNA-binding domain"/>
    <property type="match status" value="1"/>
</dbReference>
<dbReference type="GO" id="GO:0000981">
    <property type="term" value="F:DNA-binding transcription factor activity, RNA polymerase II-specific"/>
    <property type="evidence" value="ECO:0007669"/>
    <property type="project" value="InterPro"/>
</dbReference>
<dbReference type="EMBL" id="JANBVN010000153">
    <property type="protein sequence ID" value="KAJ9137820.1"/>
    <property type="molecule type" value="Genomic_DNA"/>
</dbReference>
<organism evidence="7 8">
    <name type="scientific">Coniochaeta hoffmannii</name>
    <dbReference type="NCBI Taxonomy" id="91930"/>
    <lineage>
        <taxon>Eukaryota</taxon>
        <taxon>Fungi</taxon>
        <taxon>Dikarya</taxon>
        <taxon>Ascomycota</taxon>
        <taxon>Pezizomycotina</taxon>
        <taxon>Sordariomycetes</taxon>
        <taxon>Sordariomycetidae</taxon>
        <taxon>Coniochaetales</taxon>
        <taxon>Coniochaetaceae</taxon>
        <taxon>Coniochaeta</taxon>
    </lineage>
</organism>
<keyword evidence="4" id="KW-0539">Nucleus</keyword>
<proteinExistence type="predicted"/>
<feature type="region of interest" description="Disordered" evidence="5">
    <location>
        <begin position="53"/>
        <end position="79"/>
    </location>
</feature>
<dbReference type="PROSITE" id="PS50048">
    <property type="entry name" value="ZN2_CY6_FUNGAL_2"/>
    <property type="match status" value="1"/>
</dbReference>
<sequence>MTRPKVPDDKRQRTAQACDSCKRRKQKCNGLKPCHTCVKRRLACIYAGPHGASQFYPHELPETGNRRRNTDPTPPESHTALPEQVAFAMDVDSDPHARGPQPAGEITPPWEDQRPAIQAPLHRVQRVQRPSFSDSRPSLPFLSVYDQHRKLDNETESGSRHSTFSGSDEEADVIKMNRMLKDSAGRLLYIGDSATLSYLQLIRNCVEKSAGTSPFTHDPSRHQIMEVNVSLAPDTRPLHLLLPPDHQTGRVLAESFFTNTMGLIDVFDRQIFLDSLESCYTDPLNVDTCTLCLIYLVFATGLVLANPASDTEEAKIIERMRSDKKTDWAEMFYRSAKLLGDPFSGFEDADLWSVQALVLMSVYTLAISKRNAAYAYYGMGVRSAFALGLHRRESLPAIPEPQREIRRNLWKTLVILDRFLSASLGRPTAINEHDCSESLLDPSKAPIEPEGDDATDKVAHVEGLNAVVRSSQAIGIILERVYSKRKVTTALAHEIAEKTRNWSAQLHPDLNWRRAHKPLTAGHGTALLHANLFQSHTTVLLTRPFFLFMIHKTQDARRRGEASSGRNGRSKLEKFSRACVEASNNSIHVAYRAFLDEYLSQRNPFVLYFLFAASLVMLSNEFFGLFNVENYDTCIEHAITIMSYCAETDPQANRLLYILTEFRAVVTEKGQSTSANSAPKISSTPSSTFDPMANLAGVYDNNLSRSNSAYDAPSMGVCEPNLSAALSRHNSLASMAVPALSDASSSRSSVLGCSMVDNNNNNHPMQVIGLTPPNTNIALSSSSSSSMAAPQQQNVDYYRPLPTSTQTSALDHHPAAESLGDSSVIDFDSFWQWSLNGMGGGTGTGGATGMPPQVVPSSSNGFASNPMFPAFSMGNTAPGQNGNGGMGGINCNVPMYSPSNFV</sequence>
<gene>
    <name evidence="7" type="ORF">NKR19_g8043</name>
</gene>
<dbReference type="SMART" id="SM00066">
    <property type="entry name" value="GAL4"/>
    <property type="match status" value="1"/>
</dbReference>
<evidence type="ECO:0000256" key="4">
    <source>
        <dbReference type="ARBA" id="ARBA00023242"/>
    </source>
</evidence>
<dbReference type="Gene3D" id="4.10.240.10">
    <property type="entry name" value="Zn(2)-C6 fungal-type DNA-binding domain"/>
    <property type="match status" value="1"/>
</dbReference>
<dbReference type="InterPro" id="IPR051127">
    <property type="entry name" value="Fungal_SecMet_Regulators"/>
</dbReference>
<evidence type="ECO:0000313" key="7">
    <source>
        <dbReference type="EMBL" id="KAJ9137820.1"/>
    </source>
</evidence>
<accession>A0AA38RHD1</accession>
<dbReference type="InterPro" id="IPR007219">
    <property type="entry name" value="XnlR_reg_dom"/>
</dbReference>
<dbReference type="PANTHER" id="PTHR47424:SF9">
    <property type="entry name" value="TAH-2"/>
    <property type="match status" value="1"/>
</dbReference>
<dbReference type="InterPro" id="IPR001138">
    <property type="entry name" value="Zn2Cys6_DnaBD"/>
</dbReference>
<dbReference type="InterPro" id="IPR036864">
    <property type="entry name" value="Zn2-C6_fun-type_DNA-bd_sf"/>
</dbReference>
<comment type="caution">
    <text evidence="7">The sequence shown here is derived from an EMBL/GenBank/DDBJ whole genome shotgun (WGS) entry which is preliminary data.</text>
</comment>
<name>A0AA38RHD1_9PEZI</name>
<dbReference type="SMART" id="SM00906">
    <property type="entry name" value="Fungal_trans"/>
    <property type="match status" value="1"/>
</dbReference>
<dbReference type="Proteomes" id="UP001174691">
    <property type="component" value="Unassembled WGS sequence"/>
</dbReference>
<evidence type="ECO:0000256" key="5">
    <source>
        <dbReference type="SAM" id="MobiDB-lite"/>
    </source>
</evidence>
<feature type="compositionally biased region" description="Basic and acidic residues" evidence="5">
    <location>
        <begin position="59"/>
        <end position="70"/>
    </location>
</feature>
<keyword evidence="8" id="KW-1185">Reference proteome</keyword>
<dbReference type="CDD" id="cd00067">
    <property type="entry name" value="GAL4"/>
    <property type="match status" value="1"/>
</dbReference>
<keyword evidence="3" id="KW-0804">Transcription</keyword>
<dbReference type="CDD" id="cd12148">
    <property type="entry name" value="fungal_TF_MHR"/>
    <property type="match status" value="1"/>
</dbReference>
<keyword evidence="2" id="KW-0805">Transcription regulation</keyword>
<dbReference type="GO" id="GO:0005634">
    <property type="term" value="C:nucleus"/>
    <property type="evidence" value="ECO:0007669"/>
    <property type="project" value="TreeGrafter"/>
</dbReference>
<dbReference type="GO" id="GO:0006351">
    <property type="term" value="P:DNA-templated transcription"/>
    <property type="evidence" value="ECO:0007669"/>
    <property type="project" value="InterPro"/>
</dbReference>
<dbReference type="Pfam" id="PF04082">
    <property type="entry name" value="Fungal_trans"/>
    <property type="match status" value="1"/>
</dbReference>
<evidence type="ECO:0000259" key="6">
    <source>
        <dbReference type="PROSITE" id="PS50048"/>
    </source>
</evidence>
<evidence type="ECO:0000256" key="1">
    <source>
        <dbReference type="ARBA" id="ARBA00022723"/>
    </source>
</evidence>
<protein>
    <submittedName>
        <fullName evidence="7">Fungal specific transcription factor domain-containing protein</fullName>
    </submittedName>
</protein>
<feature type="domain" description="Zn(2)-C6 fungal-type" evidence="6">
    <location>
        <begin position="17"/>
        <end position="46"/>
    </location>
</feature>
<dbReference type="PROSITE" id="PS00463">
    <property type="entry name" value="ZN2_CY6_FUNGAL_1"/>
    <property type="match status" value="1"/>
</dbReference>
<dbReference type="GO" id="GO:0000978">
    <property type="term" value="F:RNA polymerase II cis-regulatory region sequence-specific DNA binding"/>
    <property type="evidence" value="ECO:0007669"/>
    <property type="project" value="TreeGrafter"/>
</dbReference>
<dbReference type="GO" id="GO:0008270">
    <property type="term" value="F:zinc ion binding"/>
    <property type="evidence" value="ECO:0007669"/>
    <property type="project" value="InterPro"/>
</dbReference>
<evidence type="ECO:0000313" key="8">
    <source>
        <dbReference type="Proteomes" id="UP001174691"/>
    </source>
</evidence>
<dbReference type="AlphaFoldDB" id="A0AA38RHD1"/>
<dbReference type="GO" id="GO:0000435">
    <property type="term" value="P:positive regulation of transcription from RNA polymerase II promoter by galactose"/>
    <property type="evidence" value="ECO:0007669"/>
    <property type="project" value="TreeGrafter"/>
</dbReference>
<evidence type="ECO:0000256" key="3">
    <source>
        <dbReference type="ARBA" id="ARBA00023163"/>
    </source>
</evidence>